<evidence type="ECO:0000256" key="1">
    <source>
        <dbReference type="ARBA" id="ARBA00008814"/>
    </source>
</evidence>
<dbReference type="SUPFAM" id="SSF53807">
    <property type="entry name" value="Helical backbone' metal receptor"/>
    <property type="match status" value="1"/>
</dbReference>
<proteinExistence type="inferred from homology"/>
<dbReference type="GO" id="GO:0071281">
    <property type="term" value="P:cellular response to iron ion"/>
    <property type="evidence" value="ECO:0007669"/>
    <property type="project" value="TreeGrafter"/>
</dbReference>
<evidence type="ECO:0000313" key="4">
    <source>
        <dbReference type="Proteomes" id="UP000050996"/>
    </source>
</evidence>
<dbReference type="Gene3D" id="3.40.50.1980">
    <property type="entry name" value="Nitrogenase molybdenum iron protein domain"/>
    <property type="match status" value="2"/>
</dbReference>
<dbReference type="RefSeq" id="WP_053479247.1">
    <property type="nucleotide sequence ID" value="NZ_CP041305.1"/>
</dbReference>
<dbReference type="EMBL" id="LJIX01000006">
    <property type="protein sequence ID" value="KQL17796.1"/>
    <property type="molecule type" value="Genomic_DNA"/>
</dbReference>
<dbReference type="CDD" id="cd01144">
    <property type="entry name" value="BtuF"/>
    <property type="match status" value="1"/>
</dbReference>
<evidence type="ECO:0000259" key="2">
    <source>
        <dbReference type="PROSITE" id="PS50983"/>
    </source>
</evidence>
<sequence length="276" mass="31194">MRIVSLCPSNTELLGFMGLTSNIVGVDNYSDWPLQINSLPRLGSDLDIDMAAVEALQPDLVLASLSVPGMENNIAGLQERGLPFITLNPKSLADIGDNMLEVGKATGQEAIGEAASHKYNGLLETYKEFGRKVEERPRLYWEWWPKPVFTPGGTNWLTEISHIAGGYNVFADNERASVKTDWEDVRKRNPDYILMAWVGVKEKQMKPRLLKQRPDWPEMKAIKDEKIIVMEESLYCRPSPRLLLGIQKLGVLLHPDLFPAYDEQKAEEWLCPSIEL</sequence>
<dbReference type="Proteomes" id="UP000050996">
    <property type="component" value="Unassembled WGS sequence"/>
</dbReference>
<dbReference type="Pfam" id="PF01497">
    <property type="entry name" value="Peripla_BP_2"/>
    <property type="match status" value="1"/>
</dbReference>
<gene>
    <name evidence="3" type="ORF">AN957_03665</name>
</gene>
<dbReference type="InterPro" id="IPR002491">
    <property type="entry name" value="ABC_transptr_periplasmic_BD"/>
</dbReference>
<keyword evidence="4" id="KW-1185">Reference proteome</keyword>
<dbReference type="AlphaFoldDB" id="A0A0Q3SF07"/>
<organism evidence="3 4">
    <name type="scientific">Cytobacillus solani</name>
    <dbReference type="NCBI Taxonomy" id="1637975"/>
    <lineage>
        <taxon>Bacteria</taxon>
        <taxon>Bacillati</taxon>
        <taxon>Bacillota</taxon>
        <taxon>Bacilli</taxon>
        <taxon>Bacillales</taxon>
        <taxon>Bacillaceae</taxon>
        <taxon>Cytobacillus</taxon>
    </lineage>
</organism>
<evidence type="ECO:0000313" key="3">
    <source>
        <dbReference type="EMBL" id="KQL17796.1"/>
    </source>
</evidence>
<dbReference type="InterPro" id="IPR050902">
    <property type="entry name" value="ABC_Transporter_SBP"/>
</dbReference>
<feature type="domain" description="Fe/B12 periplasmic-binding" evidence="2">
    <location>
        <begin position="2"/>
        <end position="257"/>
    </location>
</feature>
<comment type="caution">
    <text evidence="3">The sequence shown here is derived from an EMBL/GenBank/DDBJ whole genome shotgun (WGS) entry which is preliminary data.</text>
</comment>
<accession>A0A0Q3SF07</accession>
<protein>
    <submittedName>
        <fullName evidence="3">ABC transporter substrate-binding protein</fullName>
    </submittedName>
</protein>
<dbReference type="PROSITE" id="PS50983">
    <property type="entry name" value="FE_B12_PBP"/>
    <property type="match status" value="1"/>
</dbReference>
<dbReference type="PANTHER" id="PTHR30535">
    <property type="entry name" value="VITAMIN B12-BINDING PROTEIN"/>
    <property type="match status" value="1"/>
</dbReference>
<name>A0A0Q3SF07_9BACI</name>
<dbReference type="PATRIC" id="fig|1637975.4.peg.401"/>
<reference evidence="3 4" key="1">
    <citation type="submission" date="2015-09" db="EMBL/GenBank/DDBJ databases">
        <title>Genome sequencing project for genomic taxonomy and phylogenomics of Bacillus-like bacteria.</title>
        <authorList>
            <person name="Liu B."/>
            <person name="Wang J."/>
            <person name="Zhu Y."/>
            <person name="Liu G."/>
            <person name="Chen Q."/>
            <person name="Chen Z."/>
            <person name="Lan J."/>
            <person name="Che J."/>
            <person name="Ge C."/>
            <person name="Shi H."/>
            <person name="Pan Z."/>
            <person name="Liu X."/>
        </authorList>
    </citation>
    <scope>NUCLEOTIDE SEQUENCE [LARGE SCALE GENOMIC DNA]</scope>
    <source>
        <strain evidence="3 4">FJAT-18043</strain>
    </source>
</reference>
<dbReference type="STRING" id="1637975.AN957_03665"/>
<dbReference type="PANTHER" id="PTHR30535:SF34">
    <property type="entry name" value="MOLYBDATE-BINDING PROTEIN MOLA"/>
    <property type="match status" value="1"/>
</dbReference>
<comment type="similarity">
    <text evidence="1">Belongs to the bacterial solute-binding protein 8 family.</text>
</comment>